<accession>A0A0C6FFG5</accession>
<evidence type="ECO:0000256" key="1">
    <source>
        <dbReference type="SAM" id="MobiDB-lite"/>
    </source>
</evidence>
<feature type="domain" description="DUF559" evidence="2">
    <location>
        <begin position="9"/>
        <end position="109"/>
    </location>
</feature>
<dbReference type="SUPFAM" id="SSF52980">
    <property type="entry name" value="Restriction endonuclease-like"/>
    <property type="match status" value="1"/>
</dbReference>
<dbReference type="EMBL" id="AP014704">
    <property type="protein sequence ID" value="BAQ45727.1"/>
    <property type="molecule type" value="Genomic_DNA"/>
</dbReference>
<reference evidence="3" key="1">
    <citation type="journal article" date="2015" name="Genome Announc.">
        <title>Complete Genome Sequence of Methylobacterium aquaticum Strain 22A, Isolated from Racomitrium japonicum Moss.</title>
        <authorList>
            <person name="Tani A."/>
            <person name="Ogura Y."/>
            <person name="Hayashi T."/>
            <person name="Kimbara K."/>
        </authorList>
    </citation>
    <scope>NUCLEOTIDE SEQUENCE [LARGE SCALE GENOMIC DNA]</scope>
    <source>
        <strain evidence="3">MA-22A</strain>
    </source>
</reference>
<dbReference type="CDD" id="cd01038">
    <property type="entry name" value="Endonuclease_DUF559"/>
    <property type="match status" value="1"/>
</dbReference>
<dbReference type="PANTHER" id="PTHR38590:SF1">
    <property type="entry name" value="BLL0828 PROTEIN"/>
    <property type="match status" value="1"/>
</dbReference>
<dbReference type="AlphaFoldDB" id="A0A0C6FFG5"/>
<dbReference type="STRING" id="270351.Maq22A_c12420"/>
<dbReference type="RefSeq" id="WP_063920022.1">
    <property type="nucleotide sequence ID" value="NZ_AP014704.1"/>
</dbReference>
<dbReference type="InterPro" id="IPR007569">
    <property type="entry name" value="DUF559"/>
</dbReference>
<dbReference type="KEGG" id="maqu:Maq22A_c12420"/>
<dbReference type="Proteomes" id="UP000061432">
    <property type="component" value="Chromosome"/>
</dbReference>
<proteinExistence type="predicted"/>
<dbReference type="Gene3D" id="3.40.960.10">
    <property type="entry name" value="VSR Endonuclease"/>
    <property type="match status" value="1"/>
</dbReference>
<gene>
    <name evidence="3" type="ORF">Maq22A_c12420</name>
</gene>
<protein>
    <recommendedName>
        <fullName evidence="2">DUF559 domain-containing protein</fullName>
    </recommendedName>
</protein>
<dbReference type="InterPro" id="IPR047216">
    <property type="entry name" value="Endonuclease_DUF559_bact"/>
</dbReference>
<feature type="region of interest" description="Disordered" evidence="1">
    <location>
        <begin position="113"/>
        <end position="227"/>
    </location>
</feature>
<dbReference type="OrthoDB" id="9798754at2"/>
<dbReference type="PATRIC" id="fig|270351.10.peg.2402"/>
<dbReference type="PANTHER" id="PTHR38590">
    <property type="entry name" value="BLL0828 PROTEIN"/>
    <property type="match status" value="1"/>
</dbReference>
<evidence type="ECO:0000313" key="3">
    <source>
        <dbReference type="EMBL" id="BAQ45727.1"/>
    </source>
</evidence>
<name>A0A0C6FFG5_9HYPH</name>
<dbReference type="Pfam" id="PF04480">
    <property type="entry name" value="DUF559"/>
    <property type="match status" value="1"/>
</dbReference>
<sequence length="227" mass="24657">MRGPDDPGTARARTLRRAQTDAERALWSRLRDRRLSEAKFVRQLPAGRYFADFACREAKLIVELDGSQHAESTYDRERDAWLTSQGWHVLRFWNGELARNLQGVLETISASNLERRSAASPRSGQGCFGTDEARVSPLPAGGERAVSPSRGHGKRRRSRSGGEGVSTREAPPETPPHPRPAGSLHPLNGGAALSPPAGRGEDPRVFLVPDSPAASGEGHPASFRTDP</sequence>
<dbReference type="InterPro" id="IPR011335">
    <property type="entry name" value="Restrct_endonuc-II-like"/>
</dbReference>
<organism evidence="3">
    <name type="scientific">Methylobacterium aquaticum</name>
    <dbReference type="NCBI Taxonomy" id="270351"/>
    <lineage>
        <taxon>Bacteria</taxon>
        <taxon>Pseudomonadati</taxon>
        <taxon>Pseudomonadota</taxon>
        <taxon>Alphaproteobacteria</taxon>
        <taxon>Hyphomicrobiales</taxon>
        <taxon>Methylobacteriaceae</taxon>
        <taxon>Methylobacterium</taxon>
    </lineage>
</organism>
<evidence type="ECO:0000259" key="2">
    <source>
        <dbReference type="Pfam" id="PF04480"/>
    </source>
</evidence>